<dbReference type="AlphaFoldDB" id="S4PTT8"/>
<evidence type="ECO:0000313" key="1">
    <source>
        <dbReference type="EMBL" id="JAA81097.1"/>
    </source>
</evidence>
<feature type="non-terminal residue" evidence="1">
    <location>
        <position position="1"/>
    </location>
</feature>
<proteinExistence type="predicted"/>
<dbReference type="EMBL" id="GAIX01011463">
    <property type="protein sequence ID" value="JAA81097.1"/>
    <property type="molecule type" value="Transcribed_RNA"/>
</dbReference>
<protein>
    <submittedName>
        <fullName evidence="1">Uncharacterized protein</fullName>
    </submittedName>
</protein>
<organism evidence="1">
    <name type="scientific">Pararge aegeria</name>
    <name type="common">speckled wood butterfly</name>
    <dbReference type="NCBI Taxonomy" id="116150"/>
    <lineage>
        <taxon>Eukaryota</taxon>
        <taxon>Metazoa</taxon>
        <taxon>Ecdysozoa</taxon>
        <taxon>Arthropoda</taxon>
        <taxon>Hexapoda</taxon>
        <taxon>Insecta</taxon>
        <taxon>Pterygota</taxon>
        <taxon>Neoptera</taxon>
        <taxon>Endopterygota</taxon>
        <taxon>Lepidoptera</taxon>
        <taxon>Glossata</taxon>
        <taxon>Ditrysia</taxon>
        <taxon>Papilionoidea</taxon>
        <taxon>Nymphalidae</taxon>
        <taxon>Satyrinae</taxon>
        <taxon>Satyrini</taxon>
        <taxon>Parargina</taxon>
        <taxon>Pararge</taxon>
    </lineage>
</organism>
<name>S4PTT8_9NEOP</name>
<reference evidence="1" key="2">
    <citation type="submission" date="2013-05" db="EMBL/GenBank/DDBJ databases">
        <authorList>
            <person name="Carter J.-M."/>
            <person name="Baker S.C."/>
            <person name="Pink R."/>
            <person name="Carter D.R.F."/>
            <person name="Collins A."/>
            <person name="Tomlin J."/>
            <person name="Gibbs M."/>
            <person name="Breuker C.J."/>
        </authorList>
    </citation>
    <scope>NUCLEOTIDE SEQUENCE</scope>
    <source>
        <tissue evidence="1">Ovary</tissue>
    </source>
</reference>
<accession>S4PTT8</accession>
<reference evidence="1" key="1">
    <citation type="journal article" date="2013" name="BMC Genomics">
        <title>Unscrambling butterfly oogenesis.</title>
        <authorList>
            <person name="Carter J.M."/>
            <person name="Baker S.C."/>
            <person name="Pink R."/>
            <person name="Carter D.R."/>
            <person name="Collins A."/>
            <person name="Tomlin J."/>
            <person name="Gibbs M."/>
            <person name="Breuker C.J."/>
        </authorList>
    </citation>
    <scope>NUCLEOTIDE SEQUENCE</scope>
    <source>
        <tissue evidence="1">Ovary</tissue>
    </source>
</reference>
<sequence length="71" mass="8314">QWRALHKRTKALPILKFCLEDFGHFMLFSCCLHTLVRNPVHATGHGSLRTLWRTLRHAGFLHYETSDILIT</sequence>